<dbReference type="SUPFAM" id="SSF53098">
    <property type="entry name" value="Ribonuclease H-like"/>
    <property type="match status" value="1"/>
</dbReference>
<dbReference type="PANTHER" id="PTHR33627:SF1">
    <property type="entry name" value="TRANSPOSASE"/>
    <property type="match status" value="1"/>
</dbReference>
<dbReference type="EMBL" id="FOWC01000005">
    <property type="protein sequence ID" value="SFP40035.1"/>
    <property type="molecule type" value="Genomic_DNA"/>
</dbReference>
<feature type="domain" description="Transposase IS4-like" evidence="1">
    <location>
        <begin position="62"/>
        <end position="119"/>
    </location>
</feature>
<organism evidence="2 3">
    <name type="scientific">Amycolatopsis rubida</name>
    <dbReference type="NCBI Taxonomy" id="112413"/>
    <lineage>
        <taxon>Bacteria</taxon>
        <taxon>Bacillati</taxon>
        <taxon>Actinomycetota</taxon>
        <taxon>Actinomycetes</taxon>
        <taxon>Pseudonocardiales</taxon>
        <taxon>Pseudonocardiaceae</taxon>
        <taxon>Amycolatopsis</taxon>
    </lineage>
</organism>
<evidence type="ECO:0000259" key="1">
    <source>
        <dbReference type="Pfam" id="PF01609"/>
    </source>
</evidence>
<dbReference type="GO" id="GO:0003677">
    <property type="term" value="F:DNA binding"/>
    <property type="evidence" value="ECO:0007669"/>
    <property type="project" value="InterPro"/>
</dbReference>
<dbReference type="STRING" id="112413.SAMN05421854_105157"/>
<dbReference type="InterPro" id="IPR012337">
    <property type="entry name" value="RNaseH-like_sf"/>
</dbReference>
<dbReference type="GO" id="GO:0004803">
    <property type="term" value="F:transposase activity"/>
    <property type="evidence" value="ECO:0007669"/>
    <property type="project" value="InterPro"/>
</dbReference>
<dbReference type="GO" id="GO:0006313">
    <property type="term" value="P:DNA transposition"/>
    <property type="evidence" value="ECO:0007669"/>
    <property type="project" value="InterPro"/>
</dbReference>
<dbReference type="Pfam" id="PF01609">
    <property type="entry name" value="DDE_Tnp_1"/>
    <property type="match status" value="1"/>
</dbReference>
<accession>A0A1I5Q1D7</accession>
<proteinExistence type="predicted"/>
<dbReference type="InterPro" id="IPR002559">
    <property type="entry name" value="Transposase_11"/>
</dbReference>
<dbReference type="PANTHER" id="PTHR33627">
    <property type="entry name" value="TRANSPOSASE"/>
    <property type="match status" value="1"/>
</dbReference>
<protein>
    <submittedName>
        <fullName evidence="2">Transposase DDE domain-containing protein</fullName>
    </submittedName>
</protein>
<dbReference type="InterPro" id="IPR039365">
    <property type="entry name" value="IS701-like"/>
</dbReference>
<reference evidence="2 3" key="1">
    <citation type="submission" date="2016-10" db="EMBL/GenBank/DDBJ databases">
        <authorList>
            <person name="de Groot N.N."/>
        </authorList>
    </citation>
    <scope>NUCLEOTIDE SEQUENCE [LARGE SCALE GENOMIC DNA]</scope>
    <source>
        <strain evidence="2 3">DSM 44637</strain>
    </source>
</reference>
<name>A0A1I5Q1D7_9PSEU</name>
<dbReference type="Proteomes" id="UP000199137">
    <property type="component" value="Unassembled WGS sequence"/>
</dbReference>
<evidence type="ECO:0000313" key="3">
    <source>
        <dbReference type="Proteomes" id="UP000199137"/>
    </source>
</evidence>
<dbReference type="RefSeq" id="WP_093574296.1">
    <property type="nucleotide sequence ID" value="NZ_FOWC01000005.1"/>
</dbReference>
<sequence>MSWPAAEGDRVAGFSLRRVREAGIPARRRASKAGTALLDRWLLVQRDNEKPATPAHLWLASLPGTARPALQRLVRLAKTRWAVETGYRELKDTLGIDHFEGRTWPGWHRHVTLVTAALLFLAEHRARTPKHAAPA</sequence>
<evidence type="ECO:0000313" key="2">
    <source>
        <dbReference type="EMBL" id="SFP40035.1"/>
    </source>
</evidence>
<gene>
    <name evidence="2" type="ORF">SAMN05421854_105157</name>
</gene>
<dbReference type="AlphaFoldDB" id="A0A1I5Q1D7"/>